<dbReference type="SUPFAM" id="SSF63829">
    <property type="entry name" value="Calcium-dependent phosphotriesterase"/>
    <property type="match status" value="1"/>
</dbReference>
<dbReference type="EMBL" id="CP114014">
    <property type="protein sequence ID" value="XAY03323.1"/>
    <property type="molecule type" value="Genomic_DNA"/>
</dbReference>
<dbReference type="PANTHER" id="PTHR24104:SF25">
    <property type="entry name" value="PROTEIN LIN-41"/>
    <property type="match status" value="1"/>
</dbReference>
<dbReference type="RefSeq" id="WP_354699878.1">
    <property type="nucleotide sequence ID" value="NZ_CP114014.1"/>
</dbReference>
<dbReference type="AlphaFoldDB" id="A0AAU7ANZ2"/>
<reference evidence="4" key="1">
    <citation type="submission" date="2022-12" db="EMBL/GenBank/DDBJ databases">
        <title>Paraconexibacter alkalitolerans sp. nov. and Baekduia alba sp. nov., isolated from soil and emended description of the genera Paraconexibacter (Chun et al., 2020) and Baekduia (An et al., 2020).</title>
        <authorList>
            <person name="Vieira S."/>
            <person name="Huber K.J."/>
            <person name="Geppert A."/>
            <person name="Wolf J."/>
            <person name="Neumann-Schaal M."/>
            <person name="Muesken M."/>
            <person name="Overmann J."/>
        </authorList>
    </citation>
    <scope>NUCLEOTIDE SEQUENCE</scope>
    <source>
        <strain evidence="4">AEG42_29</strain>
    </source>
</reference>
<dbReference type="PROSITE" id="PS51125">
    <property type="entry name" value="NHL"/>
    <property type="match status" value="3"/>
</dbReference>
<dbReference type="InterPro" id="IPR001258">
    <property type="entry name" value="NHL_repeat"/>
</dbReference>
<feature type="chain" id="PRO_5043560012" evidence="3">
    <location>
        <begin position="28"/>
        <end position="446"/>
    </location>
</feature>
<name>A0AAU7ANZ2_9ACTN</name>
<protein>
    <submittedName>
        <fullName evidence="4">Uncharacterized protein</fullName>
    </submittedName>
</protein>
<feature type="repeat" description="NHL" evidence="2">
    <location>
        <begin position="283"/>
        <end position="321"/>
    </location>
</feature>
<gene>
    <name evidence="4" type="ORF">DSM112329_00136</name>
</gene>
<dbReference type="PANTHER" id="PTHR24104">
    <property type="entry name" value="E3 UBIQUITIN-PROTEIN LIGASE NHLRC1-RELATED"/>
    <property type="match status" value="1"/>
</dbReference>
<feature type="signal peptide" evidence="3">
    <location>
        <begin position="1"/>
        <end position="27"/>
    </location>
</feature>
<evidence type="ECO:0000256" key="2">
    <source>
        <dbReference type="PROSITE-ProRule" id="PRU00504"/>
    </source>
</evidence>
<dbReference type="KEGG" id="parq:DSM112329_00136"/>
<dbReference type="InterPro" id="IPR011042">
    <property type="entry name" value="6-blade_b-propeller_TolB-like"/>
</dbReference>
<accession>A0AAU7ANZ2</accession>
<evidence type="ECO:0000256" key="3">
    <source>
        <dbReference type="SAM" id="SignalP"/>
    </source>
</evidence>
<feature type="repeat" description="NHL" evidence="2">
    <location>
        <begin position="41"/>
        <end position="83"/>
    </location>
</feature>
<dbReference type="InterPro" id="IPR050952">
    <property type="entry name" value="TRIM-NHL_E3_ligases"/>
</dbReference>
<sequence length="446" mass="46924">MIPARLRTALRLTLTGAVATLASAVLAPPPAAGADYLGSWGSLGEKPGQFTDIEDVATDTRGYVYVLDTFVDGDGRVQKFTGDGRLVRQWGRSADESERGDNDQVPGLLYEPRALTVGPDGNVYVAEDGPDRTRISVWSATGKYLRAFAASGSGPGQITDPKGMAFDASGRLVVADSGRLTLFTQGGAAAGTLESEALDRPGDVVSGPDGRLYVTDAPTVSVFGLDGAFFGSLGESGDAPGPFFEDNQSLAFGAGTLFVSDRRLSRVQQFSASGAYQSPVGLSPGSQAAQFTEPTALATDCRGTLYVADTGNRRVQRFGVKGAVPCGSVAKDPAERFVASLGGAAIQEFRQEFAVRPAVSCGRPCAGVISGKVTIRGQRRAITLDTERRALEFPGLAVVNLAPSELGTDRILAALRRKQRVTATVKFTGRDLTGRVTSKTKVYRLR</sequence>
<proteinExistence type="predicted"/>
<evidence type="ECO:0000313" key="4">
    <source>
        <dbReference type="EMBL" id="XAY03323.1"/>
    </source>
</evidence>
<dbReference type="Pfam" id="PF01436">
    <property type="entry name" value="NHL"/>
    <property type="match status" value="1"/>
</dbReference>
<evidence type="ECO:0000256" key="1">
    <source>
        <dbReference type="ARBA" id="ARBA00022737"/>
    </source>
</evidence>
<keyword evidence="3" id="KW-0732">Signal</keyword>
<feature type="repeat" description="NHL" evidence="2">
    <location>
        <begin position="148"/>
        <end position="186"/>
    </location>
</feature>
<keyword evidence="1" id="KW-0677">Repeat</keyword>
<dbReference type="Gene3D" id="2.120.10.30">
    <property type="entry name" value="TolB, C-terminal domain"/>
    <property type="match status" value="3"/>
</dbReference>
<dbReference type="GO" id="GO:0008270">
    <property type="term" value="F:zinc ion binding"/>
    <property type="evidence" value="ECO:0007669"/>
    <property type="project" value="UniProtKB-KW"/>
</dbReference>
<organism evidence="4">
    <name type="scientific">Paraconexibacter sp. AEG42_29</name>
    <dbReference type="NCBI Taxonomy" id="2997339"/>
    <lineage>
        <taxon>Bacteria</taxon>
        <taxon>Bacillati</taxon>
        <taxon>Actinomycetota</taxon>
        <taxon>Thermoleophilia</taxon>
        <taxon>Solirubrobacterales</taxon>
        <taxon>Paraconexibacteraceae</taxon>
        <taxon>Paraconexibacter</taxon>
    </lineage>
</organism>